<evidence type="ECO:0000313" key="2">
    <source>
        <dbReference type="EMBL" id="RHE62044.1"/>
    </source>
</evidence>
<feature type="transmembrane region" description="Helical" evidence="1">
    <location>
        <begin position="180"/>
        <end position="204"/>
    </location>
</feature>
<proteinExistence type="predicted"/>
<feature type="transmembrane region" description="Helical" evidence="1">
    <location>
        <begin position="112"/>
        <end position="133"/>
    </location>
</feature>
<keyword evidence="1" id="KW-0472">Membrane</keyword>
<dbReference type="GO" id="GO:0016780">
    <property type="term" value="F:phosphotransferase activity, for other substituted phosphate groups"/>
    <property type="evidence" value="ECO:0007669"/>
    <property type="project" value="InterPro"/>
</dbReference>
<dbReference type="InterPro" id="IPR043130">
    <property type="entry name" value="CDP-OH_PTrfase_TM_dom"/>
</dbReference>
<keyword evidence="1" id="KW-0812">Transmembrane</keyword>
<gene>
    <name evidence="2" type="ORF">DW729_01225</name>
</gene>
<evidence type="ECO:0000256" key="1">
    <source>
        <dbReference type="SAM" id="Phobius"/>
    </source>
</evidence>
<dbReference type="AlphaFoldDB" id="A0A414JTN7"/>
<feature type="transmembrane region" description="Helical" evidence="1">
    <location>
        <begin position="139"/>
        <end position="159"/>
    </location>
</feature>
<accession>A0A414JTN7</accession>
<feature type="transmembrane region" description="Helical" evidence="1">
    <location>
        <begin position="210"/>
        <end position="230"/>
    </location>
</feature>
<evidence type="ECO:0000313" key="3">
    <source>
        <dbReference type="Proteomes" id="UP000284640"/>
    </source>
</evidence>
<dbReference type="EMBL" id="QSKL01000001">
    <property type="protein sequence ID" value="RHE62044.1"/>
    <property type="molecule type" value="Genomic_DNA"/>
</dbReference>
<dbReference type="Proteomes" id="UP000284640">
    <property type="component" value="Unassembled WGS sequence"/>
</dbReference>
<protein>
    <submittedName>
        <fullName evidence="2">CDP-alcohol phosphatidyltransferase family protein</fullName>
    </submittedName>
</protein>
<name>A0A414JTN7_BACUN</name>
<sequence>MKSYIDVVNEIKNLSKSRITNIRKGMLAGHMCRPLSPYLSAMFIKKGISPNTVTLMMIGWGVLGSALFAIPCLWCKIAGYICFYLWFTMDLCDGEVARTTKQFSKYGKEMDYMAHLICHPLMNIAMWITYLQADKYDATMLACIFITIISVELVMRNLISFDSYLGNVDENSAKQSLPNYFRYLINQSILYPNFILVFTLFVIWDYFNDFVCQTIYLLLLWTVCFLLVVLKEYYKRLTFYYEN</sequence>
<reference evidence="2 3" key="1">
    <citation type="submission" date="2018-08" db="EMBL/GenBank/DDBJ databases">
        <title>A genome reference for cultivated species of the human gut microbiota.</title>
        <authorList>
            <person name="Zou Y."/>
            <person name="Xue W."/>
            <person name="Luo G."/>
        </authorList>
    </citation>
    <scope>NUCLEOTIDE SEQUENCE [LARGE SCALE GENOMIC DNA]</scope>
    <source>
        <strain evidence="2 3">AM27-46</strain>
    </source>
</reference>
<dbReference type="RefSeq" id="WP_118930794.1">
    <property type="nucleotide sequence ID" value="NZ_JANUKX010000001.1"/>
</dbReference>
<keyword evidence="2" id="KW-0808">Transferase</keyword>
<dbReference type="Pfam" id="PF01066">
    <property type="entry name" value="CDP-OH_P_transf"/>
    <property type="match status" value="1"/>
</dbReference>
<comment type="caution">
    <text evidence="2">The sequence shown here is derived from an EMBL/GenBank/DDBJ whole genome shotgun (WGS) entry which is preliminary data.</text>
</comment>
<dbReference type="Gene3D" id="1.20.120.1760">
    <property type="match status" value="1"/>
</dbReference>
<keyword evidence="1" id="KW-1133">Transmembrane helix</keyword>
<dbReference type="GO" id="GO:0016020">
    <property type="term" value="C:membrane"/>
    <property type="evidence" value="ECO:0007669"/>
    <property type="project" value="InterPro"/>
</dbReference>
<dbReference type="GO" id="GO:0008654">
    <property type="term" value="P:phospholipid biosynthetic process"/>
    <property type="evidence" value="ECO:0007669"/>
    <property type="project" value="InterPro"/>
</dbReference>
<organism evidence="2 3">
    <name type="scientific">Bacteroides uniformis</name>
    <dbReference type="NCBI Taxonomy" id="820"/>
    <lineage>
        <taxon>Bacteria</taxon>
        <taxon>Pseudomonadati</taxon>
        <taxon>Bacteroidota</taxon>
        <taxon>Bacteroidia</taxon>
        <taxon>Bacteroidales</taxon>
        <taxon>Bacteroidaceae</taxon>
        <taxon>Bacteroides</taxon>
    </lineage>
</organism>
<dbReference type="InterPro" id="IPR000462">
    <property type="entry name" value="CDP-OH_P_trans"/>
</dbReference>
<feature type="transmembrane region" description="Helical" evidence="1">
    <location>
        <begin position="52"/>
        <end position="71"/>
    </location>
</feature>